<dbReference type="SUPFAM" id="SSF51445">
    <property type="entry name" value="(Trans)glycosidases"/>
    <property type="match status" value="1"/>
</dbReference>
<dbReference type="Pfam" id="PF02836">
    <property type="entry name" value="Glyco_hydro_2_C"/>
    <property type="match status" value="1"/>
</dbReference>
<comment type="subunit">
    <text evidence="4">Monomer.</text>
</comment>
<dbReference type="GO" id="GO:0004565">
    <property type="term" value="F:beta-galactosidase activity"/>
    <property type="evidence" value="ECO:0007669"/>
    <property type="project" value="UniProtKB-EC"/>
</dbReference>
<evidence type="ECO:0000259" key="11">
    <source>
        <dbReference type="Pfam" id="PF02836"/>
    </source>
</evidence>
<dbReference type="EMBL" id="MCAQ01000001">
    <property type="protein sequence ID" value="RKF42616.1"/>
    <property type="molecule type" value="Genomic_DNA"/>
</dbReference>
<dbReference type="Gene3D" id="2.70.98.10">
    <property type="match status" value="1"/>
</dbReference>
<dbReference type="PANTHER" id="PTHR46323:SF2">
    <property type="entry name" value="BETA-GALACTOSIDASE"/>
    <property type="match status" value="1"/>
</dbReference>
<dbReference type="InterPro" id="IPR017853">
    <property type="entry name" value="GH"/>
</dbReference>
<evidence type="ECO:0000259" key="13">
    <source>
        <dbReference type="Pfam" id="PF02929"/>
    </source>
</evidence>
<dbReference type="PRINTS" id="PR00132">
    <property type="entry name" value="GLHYDRLASE2"/>
</dbReference>
<dbReference type="InterPro" id="IPR014718">
    <property type="entry name" value="GH-type_carb-bd"/>
</dbReference>
<evidence type="ECO:0000256" key="7">
    <source>
        <dbReference type="ARBA" id="ARBA00022837"/>
    </source>
</evidence>
<evidence type="ECO:0000256" key="1">
    <source>
        <dbReference type="ARBA" id="ARBA00001412"/>
    </source>
</evidence>
<evidence type="ECO:0000256" key="3">
    <source>
        <dbReference type="ARBA" id="ARBA00007401"/>
    </source>
</evidence>
<reference evidence="14 15" key="1">
    <citation type="submission" date="2016-07" db="EMBL/GenBank/DDBJ databases">
        <title>Genome analysis of Sphingobacterium siyangense T12B17.</title>
        <authorList>
            <person name="Xu D."/>
            <person name="Su Y."/>
            <person name="Zheng S."/>
        </authorList>
    </citation>
    <scope>NUCLEOTIDE SEQUENCE [LARGE SCALE GENOMIC DNA]</scope>
    <source>
        <strain evidence="14 15">T12B17</strain>
    </source>
</reference>
<feature type="domain" description="Glycoside hydrolase family 2 immunoglobulin-like beta-sandwich" evidence="10">
    <location>
        <begin position="191"/>
        <end position="305"/>
    </location>
</feature>
<dbReference type="InterPro" id="IPR008979">
    <property type="entry name" value="Galactose-bd-like_sf"/>
</dbReference>
<keyword evidence="15" id="KW-1185">Reference proteome</keyword>
<dbReference type="SUPFAM" id="SSF49785">
    <property type="entry name" value="Galactose-binding domain-like"/>
    <property type="match status" value="1"/>
</dbReference>
<comment type="similarity">
    <text evidence="3">Belongs to the glycosyl hydrolase 2 family.</text>
</comment>
<organism evidence="14 15">
    <name type="scientific">Sphingobacterium siyangense</name>
    <dbReference type="NCBI Taxonomy" id="459529"/>
    <lineage>
        <taxon>Bacteria</taxon>
        <taxon>Pseudomonadati</taxon>
        <taxon>Bacteroidota</taxon>
        <taxon>Sphingobacteriia</taxon>
        <taxon>Sphingobacteriales</taxon>
        <taxon>Sphingobacteriaceae</taxon>
        <taxon>Sphingobacterium</taxon>
    </lineage>
</organism>
<proteinExistence type="inferred from homology"/>
<dbReference type="GO" id="GO:0030246">
    <property type="term" value="F:carbohydrate binding"/>
    <property type="evidence" value="ECO:0007669"/>
    <property type="project" value="InterPro"/>
</dbReference>
<dbReference type="Gene3D" id="2.60.120.260">
    <property type="entry name" value="Galactose-binding domain-like"/>
    <property type="match status" value="1"/>
</dbReference>
<dbReference type="InterPro" id="IPR006104">
    <property type="entry name" value="Glyco_hydro_2_N"/>
</dbReference>
<comment type="cofactor">
    <cofactor evidence="2">
        <name>Ca(2+)</name>
        <dbReference type="ChEBI" id="CHEBI:29108"/>
    </cofactor>
</comment>
<keyword evidence="6" id="KW-0378">Hydrolase</keyword>
<dbReference type="GO" id="GO:0005990">
    <property type="term" value="P:lactose catabolic process"/>
    <property type="evidence" value="ECO:0007669"/>
    <property type="project" value="TreeGrafter"/>
</dbReference>
<dbReference type="PANTHER" id="PTHR46323">
    <property type="entry name" value="BETA-GALACTOSIDASE"/>
    <property type="match status" value="1"/>
</dbReference>
<keyword evidence="8" id="KW-0326">Glycosidase</keyword>
<dbReference type="InterPro" id="IPR050347">
    <property type="entry name" value="Bact_Beta-galactosidase"/>
</dbReference>
<dbReference type="InterPro" id="IPR036156">
    <property type="entry name" value="Beta-gal/glucu_dom_sf"/>
</dbReference>
<evidence type="ECO:0000256" key="4">
    <source>
        <dbReference type="ARBA" id="ARBA00011245"/>
    </source>
</evidence>
<evidence type="ECO:0000256" key="5">
    <source>
        <dbReference type="ARBA" id="ARBA00012756"/>
    </source>
</evidence>
<comment type="caution">
    <text evidence="14">The sequence shown here is derived from an EMBL/GenBank/DDBJ whole genome shotgun (WGS) entry which is preliminary data.</text>
</comment>
<evidence type="ECO:0000256" key="8">
    <source>
        <dbReference type="ARBA" id="ARBA00023295"/>
    </source>
</evidence>
<dbReference type="Pfam" id="PF02929">
    <property type="entry name" value="Bgal_small_N"/>
    <property type="match status" value="1"/>
</dbReference>
<gene>
    <name evidence="14" type="ORF">BCY89_00240</name>
</gene>
<name>A0A420GBR5_9SPHI</name>
<dbReference type="InterPro" id="IPR013783">
    <property type="entry name" value="Ig-like_fold"/>
</dbReference>
<feature type="domain" description="Glycoside hydrolase family 2 catalytic" evidence="11">
    <location>
        <begin position="308"/>
        <end position="457"/>
    </location>
</feature>
<feature type="domain" description="Glycosyl hydrolases family 2 sugar binding" evidence="12">
    <location>
        <begin position="44"/>
        <end position="186"/>
    </location>
</feature>
<accession>A0A420GBR5</accession>
<evidence type="ECO:0000256" key="6">
    <source>
        <dbReference type="ARBA" id="ARBA00022801"/>
    </source>
</evidence>
<dbReference type="SUPFAM" id="SSF49303">
    <property type="entry name" value="beta-Galactosidase/glucuronidase domain"/>
    <property type="match status" value="1"/>
</dbReference>
<sequence length="971" mass="109694">MNLMKVPFTVLVLIFNCFLLRGQDYSIPTLTALPKDIGQTKVDLNGSWNFDASPKPDFWTNLNRGNTQNIQVPGQWIMQGKQVPAGQPAGYARTFTLPESYRGKRIKIRCNGVFSESTIYVNGKRVGYHLGGFTPFEFDISDLVRWDRANDIAIAVRSETLADSLASASKYAAHNLGGISRDIFVFAVASTNISSFHASTDFDEAFRNAILHTELQVANQSNQKQQNLRVKFTLWNKEAQVVSIGNEIQTIDPLSVKESKSFKFAIPVNQPKQWTSEDPYLYTLQAELMDGDKLLHRTIRKVGFRELKVEGNQLLVNGKAVKLHGVNRHEVMPLRGRSLTDDIWKKDVELFRAANVNYIRTSHYPPDERFLDACDELGMFVEVEAPFCWAHQTEVPADKMEALLVNQHVEMVNRDKSHPSVIIWSLGNESLKYKEYFKRAGQVVKQMDPTRPRIFSQWGPDADDGELEITNHHYPGPTGPDKYRDLKRPITFDEYIHVNSYNRFELSADPGIRDMWGPLLDRMWTAMYNSKAVLGGAIWAGIDDTFFLPDHKVVGYGTWGPLDGWRREKPEYWNVKKAYSTVRITQVANRDARGKLKFELENRYNFTNTAACQIVWKWGDREGTAQTQIEPRKTGTFELDLHGIDEPNSQLYMKVISPLGFVVDEYLFTVKPQALQAHKSAKTTLATKTSTANITVSTKQNSFVFDKSNGKVTVSNAKGTTLIQSGANLMLLPLNSEGRGIQMLGDDQNFEPYNPLCSNWVAQSILLKASSADKVVIEVIGTYAQAHGKLSYTVANDGTFTVTYNFKLLQDVNPRQIGLVFDIPKELDELSWDRVGYWSYYPQRHLGALQGRAKAFNPQRPISVSAGPSEKPTWDWSEDQTTAGTNLFRATKQNIRSASLVAGDGRKINVLSNGQQHLRTWRDVHTDANKLLVADYINAGREGFLSSHAELDYRPLKRNDQVSGSITLNFD</sequence>
<dbReference type="Pfam" id="PF00703">
    <property type="entry name" value="Glyco_hydro_2"/>
    <property type="match status" value="1"/>
</dbReference>
<evidence type="ECO:0000259" key="12">
    <source>
        <dbReference type="Pfam" id="PF02837"/>
    </source>
</evidence>
<evidence type="ECO:0000313" key="15">
    <source>
        <dbReference type="Proteomes" id="UP000286402"/>
    </source>
</evidence>
<dbReference type="EC" id="3.2.1.23" evidence="5"/>
<dbReference type="Gene3D" id="3.20.20.80">
    <property type="entry name" value="Glycosidases"/>
    <property type="match status" value="1"/>
</dbReference>
<evidence type="ECO:0000256" key="9">
    <source>
        <dbReference type="ARBA" id="ARBA00032230"/>
    </source>
</evidence>
<dbReference type="InterPro" id="IPR006103">
    <property type="entry name" value="Glyco_hydro_2_cat"/>
</dbReference>
<evidence type="ECO:0000256" key="2">
    <source>
        <dbReference type="ARBA" id="ARBA00001913"/>
    </source>
</evidence>
<dbReference type="GO" id="GO:0009341">
    <property type="term" value="C:beta-galactosidase complex"/>
    <property type="evidence" value="ECO:0007669"/>
    <property type="project" value="InterPro"/>
</dbReference>
<evidence type="ECO:0000259" key="10">
    <source>
        <dbReference type="Pfam" id="PF00703"/>
    </source>
</evidence>
<dbReference type="InterPro" id="IPR011013">
    <property type="entry name" value="Gal_mutarotase_sf_dom"/>
</dbReference>
<dbReference type="InterPro" id="IPR004199">
    <property type="entry name" value="B-gal_small/dom_5"/>
</dbReference>
<dbReference type="Pfam" id="PF02837">
    <property type="entry name" value="Glyco_hydro_2_N"/>
    <property type="match status" value="1"/>
</dbReference>
<evidence type="ECO:0000313" key="14">
    <source>
        <dbReference type="EMBL" id="RKF42616.1"/>
    </source>
</evidence>
<dbReference type="SUPFAM" id="SSF74650">
    <property type="entry name" value="Galactose mutarotase-like"/>
    <property type="match status" value="1"/>
</dbReference>
<feature type="domain" description="Beta galactosidase small chain/" evidence="13">
    <location>
        <begin position="699"/>
        <end position="852"/>
    </location>
</feature>
<dbReference type="AlphaFoldDB" id="A0A420GBR5"/>
<dbReference type="InterPro" id="IPR006101">
    <property type="entry name" value="Glyco_hydro_2"/>
</dbReference>
<keyword evidence="7" id="KW-0106">Calcium</keyword>
<dbReference type="InterPro" id="IPR006102">
    <property type="entry name" value="Ig-like_GH2"/>
</dbReference>
<dbReference type="Gene3D" id="2.60.40.10">
    <property type="entry name" value="Immunoglobulins"/>
    <property type="match status" value="2"/>
</dbReference>
<dbReference type="Proteomes" id="UP000286402">
    <property type="component" value="Unassembled WGS sequence"/>
</dbReference>
<comment type="catalytic activity">
    <reaction evidence="1">
        <text>Hydrolysis of terminal non-reducing beta-D-galactose residues in beta-D-galactosides.</text>
        <dbReference type="EC" id="3.2.1.23"/>
    </reaction>
</comment>
<protein>
    <recommendedName>
        <fullName evidence="5">beta-galactosidase</fullName>
        <ecNumber evidence="5">3.2.1.23</ecNumber>
    </recommendedName>
    <alternativeName>
        <fullName evidence="9">Lactase</fullName>
    </alternativeName>
</protein>